<dbReference type="Gramene" id="PNT62284">
    <property type="protein sequence ID" value="PNT62284"/>
    <property type="gene ID" value="BRADI_4g01065v3"/>
</dbReference>
<evidence type="ECO:0000256" key="1">
    <source>
        <dbReference type="SAM" id="MobiDB-lite"/>
    </source>
</evidence>
<evidence type="ECO:0000313" key="3">
    <source>
        <dbReference type="EnsemblPlants" id="PNT62284"/>
    </source>
</evidence>
<feature type="region of interest" description="Disordered" evidence="1">
    <location>
        <begin position="1"/>
        <end position="24"/>
    </location>
</feature>
<keyword evidence="4" id="KW-1185">Reference proteome</keyword>
<reference evidence="3" key="3">
    <citation type="submission" date="2018-08" db="UniProtKB">
        <authorList>
            <consortium name="EnsemblPlants"/>
        </authorList>
    </citation>
    <scope>IDENTIFICATION</scope>
    <source>
        <strain evidence="3">cv. Bd21</strain>
    </source>
</reference>
<reference evidence="2" key="2">
    <citation type="submission" date="2017-06" db="EMBL/GenBank/DDBJ databases">
        <title>WGS assembly of Brachypodium distachyon.</title>
        <authorList>
            <consortium name="The International Brachypodium Initiative"/>
            <person name="Lucas S."/>
            <person name="Harmon-Smith M."/>
            <person name="Lail K."/>
            <person name="Tice H."/>
            <person name="Grimwood J."/>
            <person name="Bruce D."/>
            <person name="Barry K."/>
            <person name="Shu S."/>
            <person name="Lindquist E."/>
            <person name="Wang M."/>
            <person name="Pitluck S."/>
            <person name="Vogel J.P."/>
            <person name="Garvin D.F."/>
            <person name="Mockler T.C."/>
            <person name="Schmutz J."/>
            <person name="Rokhsar D."/>
            <person name="Bevan M.W."/>
        </authorList>
    </citation>
    <scope>NUCLEOTIDE SEQUENCE</scope>
    <source>
        <strain evidence="2">Bd21</strain>
    </source>
</reference>
<reference evidence="2 3" key="1">
    <citation type="journal article" date="2010" name="Nature">
        <title>Genome sequencing and analysis of the model grass Brachypodium distachyon.</title>
        <authorList>
            <consortium name="International Brachypodium Initiative"/>
        </authorList>
    </citation>
    <scope>NUCLEOTIDE SEQUENCE [LARGE SCALE GENOMIC DNA]</scope>
    <source>
        <strain evidence="2 3">Bd21</strain>
    </source>
</reference>
<gene>
    <name evidence="2" type="ORF">BRADI_4g01065v3</name>
</gene>
<dbReference type="AlphaFoldDB" id="A0A2K2CJS2"/>
<accession>A0A2K2CJS2</accession>
<organism evidence="2">
    <name type="scientific">Brachypodium distachyon</name>
    <name type="common">Purple false brome</name>
    <name type="synonym">Trachynia distachya</name>
    <dbReference type="NCBI Taxonomy" id="15368"/>
    <lineage>
        <taxon>Eukaryota</taxon>
        <taxon>Viridiplantae</taxon>
        <taxon>Streptophyta</taxon>
        <taxon>Embryophyta</taxon>
        <taxon>Tracheophyta</taxon>
        <taxon>Spermatophyta</taxon>
        <taxon>Magnoliopsida</taxon>
        <taxon>Liliopsida</taxon>
        <taxon>Poales</taxon>
        <taxon>Poaceae</taxon>
        <taxon>BOP clade</taxon>
        <taxon>Pooideae</taxon>
        <taxon>Stipodae</taxon>
        <taxon>Brachypodieae</taxon>
        <taxon>Brachypodium</taxon>
    </lineage>
</organism>
<dbReference type="InParanoid" id="A0A2K2CJS2"/>
<name>A0A2K2CJS2_BRADI</name>
<dbReference type="EnsemblPlants" id="PNT62284">
    <property type="protein sequence ID" value="PNT62284"/>
    <property type="gene ID" value="BRADI_4g01065v3"/>
</dbReference>
<feature type="compositionally biased region" description="Basic and acidic residues" evidence="1">
    <location>
        <begin position="13"/>
        <end position="22"/>
    </location>
</feature>
<proteinExistence type="predicted"/>
<evidence type="ECO:0000313" key="4">
    <source>
        <dbReference type="Proteomes" id="UP000008810"/>
    </source>
</evidence>
<protein>
    <submittedName>
        <fullName evidence="2 3">Uncharacterized protein</fullName>
    </submittedName>
</protein>
<dbReference type="Proteomes" id="UP000008810">
    <property type="component" value="Chromosome 4"/>
</dbReference>
<evidence type="ECO:0000313" key="2">
    <source>
        <dbReference type="EMBL" id="PNT62284.1"/>
    </source>
</evidence>
<dbReference type="EMBL" id="CM000883">
    <property type="protein sequence ID" value="PNT62284.1"/>
    <property type="molecule type" value="Genomic_DNA"/>
</dbReference>
<sequence>MRDGSQRMGAMDVRGRGGEPCRRRGRWSRDALGIHNKNVKEARGLVDKCICKKLPHQTLHVDQTRQFRCQNITPEVVVFRCEPLELCLDKTLVSKGVVL</sequence>